<evidence type="ECO:0000313" key="7">
    <source>
        <dbReference type="EMBL" id="ADG92912.1"/>
    </source>
</evidence>
<dbReference type="KEGG" id="ant:Arnit_1254"/>
<feature type="compositionally biased region" description="Low complexity" evidence="4">
    <location>
        <begin position="808"/>
        <end position="823"/>
    </location>
</feature>
<evidence type="ECO:0000259" key="6">
    <source>
        <dbReference type="SMART" id="SM00912"/>
    </source>
</evidence>
<dbReference type="NCBIfam" id="TIGR01901">
    <property type="entry name" value="adhes_NPXG"/>
    <property type="match status" value="1"/>
</dbReference>
<dbReference type="Pfam" id="PF05860">
    <property type="entry name" value="TPS"/>
    <property type="match status" value="1"/>
</dbReference>
<feature type="region of interest" description="Disordered" evidence="4">
    <location>
        <begin position="783"/>
        <end position="891"/>
    </location>
</feature>
<dbReference type="SUPFAM" id="SSF51126">
    <property type="entry name" value="Pectin lyase-like"/>
    <property type="match status" value="1"/>
</dbReference>
<dbReference type="Proteomes" id="UP000000939">
    <property type="component" value="Chromosome"/>
</dbReference>
<dbReference type="InterPro" id="IPR012334">
    <property type="entry name" value="Pectin_lyas_fold"/>
</dbReference>
<dbReference type="GO" id="GO:0005576">
    <property type="term" value="C:extracellular region"/>
    <property type="evidence" value="ECO:0007669"/>
    <property type="project" value="UniProtKB-SubCell"/>
</dbReference>
<evidence type="ECO:0000256" key="3">
    <source>
        <dbReference type="ARBA" id="ARBA00022729"/>
    </source>
</evidence>
<evidence type="ECO:0000256" key="5">
    <source>
        <dbReference type="SAM" id="SignalP"/>
    </source>
</evidence>
<sequence precursor="true">MVFICSRFRILKGVKISLIITLIFNSTTLTFAAPTGGVVTSGAASINQNGTVTNINQTSNKATINWQNFSIRTNETVNFNQPNSSSITLNRVVGNEKSIINGALNANGQVWILNSNGVLFGKNASINTSGLLATTAELSDKDFNVGNYNFKNATANSIINQGTIEIINNGSVILASNEVVNDGTIKAVKGSVHLVGSDSYSINLNGNSLVDLRVDKGVLDAMVSNSGKIIADGGKIYLTTNAVDELLKGVVNNTGIVEANSIDDITGHVEIFAHGGEALIDGIINAKGGFIETSGKKIKFSDTFSINAGKGGTWLIDPNNIKIVSDATAESNVDSKVDSSGAPLYTSLDDTTILRASTVESQLNNGTNVIVETGESGTNSQDGDIFLTTSINKTSGADATLTLKAHRNIFFADDYQTPTSFGSISSTSNKLNVVLWSDSDGNNDGSIWLPEGSSISSKGGHVWLGGGSGSSTWNGLTVGNSYAVGSDFSSSEGNAISRGVAINGNIFADGDSFGGDIFIKGLASRSSHYSSARGVSISGSVTTNYDGNISIEGKAKGGSDAVAIGDTSSALTDGSAILRVNNGTIFINGYSNQGKASSDSIYLNNKSYIESTGTGTLIIDANDDEISADSTSYIKIANLLLKNGFTTTLTNSNNDIETLAATGMTSLTYSDSSAITIGTVNGVSGITANGDVNLFASDIFVNKPISNGSNILNLNATGGIYYNSDKSENKESKNTDNSHSINANSYYTIKDFPNFDNINNKSISSVDNLVDLSNIEENDIYPELSTPNKVLPKDTTEKNINSSEKLTEQSTNSSKQSESSSKNVTEQKKDPMVLNRESNTNSIEQNSNSSSIVENSKENSKEQETDSSEETKDSTKTSESSNYETTEENEIQLGDAQIEIDVDGNGKIVYSKSQIEVRVKNNGKLVFSNNSKDVLETVGLSIKDGSLVNDKIKIVLIDKKTTSKYSATLLDGSFLPKYLVLNPKTGEINGILPKDIHKLGINIKAMGKDKTIRILSLKIKF</sequence>
<gene>
    <name evidence="7" type="ordered locus">Arnit_1254</name>
</gene>
<accession>D5V4K7</accession>
<feature type="compositionally biased region" description="Low complexity" evidence="4">
    <location>
        <begin position="837"/>
        <end position="854"/>
    </location>
</feature>
<dbReference type="PANTHER" id="PTHR12338">
    <property type="entry name" value="AUTOTRANSPORTER"/>
    <property type="match status" value="1"/>
</dbReference>
<evidence type="ECO:0000256" key="2">
    <source>
        <dbReference type="ARBA" id="ARBA00022525"/>
    </source>
</evidence>
<dbReference type="Gene3D" id="2.160.20.10">
    <property type="entry name" value="Single-stranded right-handed beta-helix, Pectin lyase-like"/>
    <property type="match status" value="1"/>
</dbReference>
<dbReference type="SMART" id="SM00912">
    <property type="entry name" value="Haemagg_act"/>
    <property type="match status" value="1"/>
</dbReference>
<keyword evidence="8" id="KW-1185">Reference proteome</keyword>
<feature type="signal peptide" evidence="5">
    <location>
        <begin position="1"/>
        <end position="32"/>
    </location>
</feature>
<name>D5V4K7_ARCNC</name>
<evidence type="ECO:0000256" key="1">
    <source>
        <dbReference type="ARBA" id="ARBA00004613"/>
    </source>
</evidence>
<dbReference type="HOGENOM" id="CLU_295907_0_0_7"/>
<protein>
    <submittedName>
        <fullName evidence="7">Filamentous hemagglutinin family outer membrane protein</fullName>
    </submittedName>
</protein>
<dbReference type="RefSeq" id="WP_013135057.1">
    <property type="nucleotide sequence ID" value="NC_014166.1"/>
</dbReference>
<comment type="subcellular location">
    <subcellularLocation>
        <location evidence="1">Secreted</location>
    </subcellularLocation>
</comment>
<proteinExistence type="predicted"/>
<dbReference type="InterPro" id="IPR011050">
    <property type="entry name" value="Pectin_lyase_fold/virulence"/>
</dbReference>
<dbReference type="OrthoDB" id="468094at2"/>
<dbReference type="AlphaFoldDB" id="D5V4K7"/>
<dbReference type="EMBL" id="CP001999">
    <property type="protein sequence ID" value="ADG92912.1"/>
    <property type="molecule type" value="Genomic_DNA"/>
</dbReference>
<evidence type="ECO:0000313" key="8">
    <source>
        <dbReference type="Proteomes" id="UP000000939"/>
    </source>
</evidence>
<dbReference type="InterPro" id="IPR008638">
    <property type="entry name" value="FhaB/CdiA-like_TPS"/>
</dbReference>
<dbReference type="STRING" id="572480.Arnit_1254"/>
<keyword evidence="3 5" id="KW-0732">Signal</keyword>
<evidence type="ECO:0000256" key="4">
    <source>
        <dbReference type="SAM" id="MobiDB-lite"/>
    </source>
</evidence>
<keyword evidence="2" id="KW-0964">Secreted</keyword>
<feature type="compositionally biased region" description="Basic and acidic residues" evidence="4">
    <location>
        <begin position="855"/>
        <end position="876"/>
    </location>
</feature>
<reference evidence="7 8" key="1">
    <citation type="journal article" date="2010" name="Stand. Genomic Sci.">
        <title>Complete genome sequence of Arcobacter nitrofigilis type strain (CI).</title>
        <authorList>
            <person name="Pati A."/>
            <person name="Gronow S."/>
            <person name="Lapidus A."/>
            <person name="Copeland A."/>
            <person name="Glavina Del Rio T."/>
            <person name="Nolan M."/>
            <person name="Lucas S."/>
            <person name="Tice H."/>
            <person name="Cheng J.F."/>
            <person name="Han C."/>
            <person name="Chertkov O."/>
            <person name="Bruce D."/>
            <person name="Tapia R."/>
            <person name="Goodwin L."/>
            <person name="Pitluck S."/>
            <person name="Liolios K."/>
            <person name="Ivanova N."/>
            <person name="Mavromatis K."/>
            <person name="Chen A."/>
            <person name="Palaniappan K."/>
            <person name="Land M."/>
            <person name="Hauser L."/>
            <person name="Chang Y.J."/>
            <person name="Jeffries C.D."/>
            <person name="Detter J.C."/>
            <person name="Rohde M."/>
            <person name="Goker M."/>
            <person name="Bristow J."/>
            <person name="Eisen J.A."/>
            <person name="Markowitz V."/>
            <person name="Hugenholtz P."/>
            <person name="Klenk H.P."/>
            <person name="Kyrpides N.C."/>
        </authorList>
    </citation>
    <scope>NUCLEOTIDE SEQUENCE [LARGE SCALE GENOMIC DNA]</scope>
    <source>
        <strain evidence="8">ATCC 33309 / DSM 7299 / CCUG 15893 / LMG 7604 / NCTC 12251 / CI</strain>
    </source>
</reference>
<feature type="chain" id="PRO_5003078101" evidence="5">
    <location>
        <begin position="33"/>
        <end position="1021"/>
    </location>
</feature>
<dbReference type="InterPro" id="IPR050909">
    <property type="entry name" value="Bact_Autotransporter_VF"/>
</dbReference>
<feature type="domain" description="Filamentous haemagglutinin FhaB/tRNA nuclease CdiA-like TPS" evidence="6">
    <location>
        <begin position="30"/>
        <end position="142"/>
    </location>
</feature>
<dbReference type="eggNOG" id="COG3210">
    <property type="taxonomic scope" value="Bacteria"/>
</dbReference>
<dbReference type="PANTHER" id="PTHR12338:SF8">
    <property type="entry name" value="HEME_HEMOPEXIN-BINDING PROTEIN"/>
    <property type="match status" value="1"/>
</dbReference>
<organism evidence="7 8">
    <name type="scientific">Arcobacter nitrofigilis (strain ATCC 33309 / DSM 7299 / CCUG 15893 / LMG 7604 / NCTC 12251 / CI)</name>
    <name type="common">Campylobacter nitrofigilis</name>
    <dbReference type="NCBI Taxonomy" id="572480"/>
    <lineage>
        <taxon>Bacteria</taxon>
        <taxon>Pseudomonadati</taxon>
        <taxon>Campylobacterota</taxon>
        <taxon>Epsilonproteobacteria</taxon>
        <taxon>Campylobacterales</taxon>
        <taxon>Arcobacteraceae</taxon>
        <taxon>Arcobacter</taxon>
    </lineage>
</organism>